<dbReference type="Proteomes" id="UP000034448">
    <property type="component" value="Unassembled WGS sequence"/>
</dbReference>
<gene>
    <name evidence="1" type="ORF">US28_C0028G0003</name>
</gene>
<accession>A0A0G0HS35</accession>
<dbReference type="EMBL" id="LBSJ01000028">
    <property type="protein sequence ID" value="KKQ14839.1"/>
    <property type="molecule type" value="Genomic_DNA"/>
</dbReference>
<name>A0A0G0HS35_9BACT</name>
<proteinExistence type="predicted"/>
<sequence>MIENSDKPLHPKIYTQEDTVARFFKSLTVNRDSVEQVLEYFRSGRLPKPIDTFTYRIPDHVEPGLIGIDGSNYFAAGIVKESFPFINFANVYFVAEEIGRSSNIEILKEYKSYDEVRRALSIGANWRFSNFLSSEENLTEFTADIFSPRQELETAFV</sequence>
<dbReference type="AlphaFoldDB" id="A0A0G0HS35"/>
<protein>
    <submittedName>
        <fullName evidence="1">Uncharacterized protein</fullName>
    </submittedName>
</protein>
<reference evidence="1 2" key="1">
    <citation type="journal article" date="2015" name="Nature">
        <title>rRNA introns, odd ribosomes, and small enigmatic genomes across a large radiation of phyla.</title>
        <authorList>
            <person name="Brown C.T."/>
            <person name="Hug L.A."/>
            <person name="Thomas B.C."/>
            <person name="Sharon I."/>
            <person name="Castelle C.J."/>
            <person name="Singh A."/>
            <person name="Wilkins M.J."/>
            <person name="Williams K.H."/>
            <person name="Banfield J.F."/>
        </authorList>
    </citation>
    <scope>NUCLEOTIDE SEQUENCE [LARGE SCALE GENOMIC DNA]</scope>
</reference>
<comment type="caution">
    <text evidence="1">The sequence shown here is derived from an EMBL/GenBank/DDBJ whole genome shotgun (WGS) entry which is preliminary data.</text>
</comment>
<evidence type="ECO:0000313" key="1">
    <source>
        <dbReference type="EMBL" id="KKQ14839.1"/>
    </source>
</evidence>
<evidence type="ECO:0000313" key="2">
    <source>
        <dbReference type="Proteomes" id="UP000034448"/>
    </source>
</evidence>
<organism evidence="1 2">
    <name type="scientific">Candidatus Daviesbacteria bacterium GW2011_GWA1_36_8</name>
    <dbReference type="NCBI Taxonomy" id="1618417"/>
    <lineage>
        <taxon>Bacteria</taxon>
        <taxon>Candidatus Daviesiibacteriota</taxon>
    </lineage>
</organism>